<dbReference type="AlphaFoldDB" id="A0AA85AID8"/>
<reference evidence="2" key="1">
    <citation type="submission" date="2023-11" db="UniProtKB">
        <authorList>
            <consortium name="WormBaseParasite"/>
        </authorList>
    </citation>
    <scope>IDENTIFICATION</scope>
</reference>
<sequence length="99" mass="10984">MRRLGHVSVAQGIKKRIDEPGVKVELHLFSVASEFDKRAAAYAPVSYLKKPPYCILLYSKSSVPPIEEITKPKLEMSASVLGIRASEVLRRVCPNFSAI</sequence>
<name>A0AA85AID8_9TREM</name>
<dbReference type="WBParaSite" id="SMRG1_85660.1">
    <property type="protein sequence ID" value="SMRG1_85660.1"/>
    <property type="gene ID" value="SMRG1_85660"/>
</dbReference>
<proteinExistence type="predicted"/>
<dbReference type="Pfam" id="PF05380">
    <property type="entry name" value="Peptidase_A17"/>
    <property type="match status" value="1"/>
</dbReference>
<dbReference type="InterPro" id="IPR008042">
    <property type="entry name" value="Retrotrans_Pao"/>
</dbReference>
<dbReference type="Proteomes" id="UP000050790">
    <property type="component" value="Unassembled WGS sequence"/>
</dbReference>
<protein>
    <submittedName>
        <fullName evidence="2">Uncharacterized protein</fullName>
    </submittedName>
</protein>
<evidence type="ECO:0000313" key="1">
    <source>
        <dbReference type="Proteomes" id="UP000050790"/>
    </source>
</evidence>
<accession>A0AA85AID8</accession>
<evidence type="ECO:0000313" key="2">
    <source>
        <dbReference type="WBParaSite" id="SMRG1_85660.1"/>
    </source>
</evidence>
<organism evidence="1 2">
    <name type="scientific">Schistosoma margrebowiei</name>
    <dbReference type="NCBI Taxonomy" id="48269"/>
    <lineage>
        <taxon>Eukaryota</taxon>
        <taxon>Metazoa</taxon>
        <taxon>Spiralia</taxon>
        <taxon>Lophotrochozoa</taxon>
        <taxon>Platyhelminthes</taxon>
        <taxon>Trematoda</taxon>
        <taxon>Digenea</taxon>
        <taxon>Strigeidida</taxon>
        <taxon>Schistosomatoidea</taxon>
        <taxon>Schistosomatidae</taxon>
        <taxon>Schistosoma</taxon>
    </lineage>
</organism>